<name>A0A158DM25_9BURK</name>
<dbReference type="EMBL" id="FCOJ02000100">
    <property type="protein sequence ID" value="SAK95658.1"/>
    <property type="molecule type" value="Genomic_DNA"/>
</dbReference>
<protein>
    <submittedName>
        <fullName evidence="1">Uncharacterized protein</fullName>
    </submittedName>
</protein>
<gene>
    <name evidence="1" type="ORF">AWB82_06938</name>
</gene>
<sequence length="66" mass="7209">MLDLRTNAGFQSFDFVVYCIDTVLQVQLSSLAGSHRNMPSSRARLLPFFDALLSGVSVNIGFSAVQ</sequence>
<keyword evidence="2" id="KW-1185">Reference proteome</keyword>
<dbReference type="Proteomes" id="UP000054596">
    <property type="component" value="Unassembled WGS sequence"/>
</dbReference>
<accession>A0A158DM25</accession>
<evidence type="ECO:0000313" key="2">
    <source>
        <dbReference type="Proteomes" id="UP000054596"/>
    </source>
</evidence>
<comment type="caution">
    <text evidence="1">The sequence shown here is derived from an EMBL/GenBank/DDBJ whole genome shotgun (WGS) entry which is preliminary data.</text>
</comment>
<proteinExistence type="predicted"/>
<organism evidence="1 2">
    <name type="scientific">Caballeronia glebae</name>
    <dbReference type="NCBI Taxonomy" id="1777143"/>
    <lineage>
        <taxon>Bacteria</taxon>
        <taxon>Pseudomonadati</taxon>
        <taxon>Pseudomonadota</taxon>
        <taxon>Betaproteobacteria</taxon>
        <taxon>Burkholderiales</taxon>
        <taxon>Burkholderiaceae</taxon>
        <taxon>Caballeronia</taxon>
    </lineage>
</organism>
<evidence type="ECO:0000313" key="1">
    <source>
        <dbReference type="EMBL" id="SAK95658.1"/>
    </source>
</evidence>
<reference evidence="1" key="1">
    <citation type="submission" date="2016-01" db="EMBL/GenBank/DDBJ databases">
        <authorList>
            <person name="Peeters C."/>
        </authorList>
    </citation>
    <scope>NUCLEOTIDE SEQUENCE [LARGE SCALE GENOMIC DNA]</scope>
    <source>
        <strain evidence="1">LMG 29325</strain>
    </source>
</reference>
<dbReference type="AlphaFoldDB" id="A0A158DM25"/>